<keyword evidence="2" id="KW-1185">Reference proteome</keyword>
<reference evidence="1 2" key="1">
    <citation type="journal article" date="2021" name="Appl. Environ. Microbiol.">
        <title>Genetic linkage and physical mapping for an oyster mushroom Pleurotus cornucopiae and QTL analysis for the trait cap color.</title>
        <authorList>
            <person name="Zhang Y."/>
            <person name="Gao W."/>
            <person name="Sonnenberg A."/>
            <person name="Chen Q."/>
            <person name="Zhang J."/>
            <person name="Huang C."/>
        </authorList>
    </citation>
    <scope>NUCLEOTIDE SEQUENCE [LARGE SCALE GENOMIC DNA]</scope>
    <source>
        <strain evidence="1">CCMSSC00406</strain>
    </source>
</reference>
<evidence type="ECO:0000313" key="1">
    <source>
        <dbReference type="EMBL" id="KAG9217883.1"/>
    </source>
</evidence>
<accession>A0ACB7II07</accession>
<sequence>MSDLSHRDERKEVDNSPSIATRASASSFVYDPVLEKRIWRKFDLYFVPIVTMFYLLSFLDRTSIGNARVAGLQRDLKMTNSQYSMALTITYIPYIIAELPTNLLLRSVGPNIMMPTMLILWGVVTTLQVIPAFWLHASSLGYLKVMSSPLPLTLLSAPQIKYSASWNVPLYLLHAHNVDSLAAVFSSASLAGAFSGILASGIVKIKGSSTQTRPGWSWIFIIEGLFTVIFGLASYVLLPRSPKTTRFLTPEERDYIVGVLQGDTVADDELFSWHDVGRALVAPQVIVAAIVFFFVGIVLFGLAFFVPSIIVGLGYTALAAQLMSIPPYAVAFVAAILFAFISDHYKCRGLVLIIISFLCTIGFAMFLGSDKQTVQYCSLFFSVSGIYSTGPVLSTWASNNSAPHTRRATAIATGFITSNVAGILVTWLFGSLSAAPRYHSATIVLLISSVGIGLFAAANVAYLVRQNRLKAEVRRTLPRAEEKKGLGDQSAWFEYML</sequence>
<dbReference type="EMBL" id="WQMT02000011">
    <property type="protein sequence ID" value="KAG9217883.1"/>
    <property type="molecule type" value="Genomic_DNA"/>
</dbReference>
<protein>
    <submittedName>
        <fullName evidence="1">Uncharacterized protein</fullName>
    </submittedName>
</protein>
<name>A0ACB7II07_PLECO</name>
<proteinExistence type="predicted"/>
<evidence type="ECO:0000313" key="2">
    <source>
        <dbReference type="Proteomes" id="UP000824881"/>
    </source>
</evidence>
<comment type="caution">
    <text evidence="1">The sequence shown here is derived from an EMBL/GenBank/DDBJ whole genome shotgun (WGS) entry which is preliminary data.</text>
</comment>
<dbReference type="Proteomes" id="UP000824881">
    <property type="component" value="Unassembled WGS sequence"/>
</dbReference>
<gene>
    <name evidence="1" type="ORF">CCMSSC00406_0005253</name>
</gene>
<organism evidence="1 2">
    <name type="scientific">Pleurotus cornucopiae</name>
    <name type="common">Cornucopia mushroom</name>
    <dbReference type="NCBI Taxonomy" id="5321"/>
    <lineage>
        <taxon>Eukaryota</taxon>
        <taxon>Fungi</taxon>
        <taxon>Dikarya</taxon>
        <taxon>Basidiomycota</taxon>
        <taxon>Agaricomycotina</taxon>
        <taxon>Agaricomycetes</taxon>
        <taxon>Agaricomycetidae</taxon>
        <taxon>Agaricales</taxon>
        <taxon>Pleurotineae</taxon>
        <taxon>Pleurotaceae</taxon>
        <taxon>Pleurotus</taxon>
    </lineage>
</organism>